<proteinExistence type="predicted"/>
<gene>
    <name evidence="2" type="ORF">EF807_00180</name>
</gene>
<reference evidence="2 3" key="1">
    <citation type="journal article" date="2019" name="Nat. Microbiol.">
        <title>Wide diversity of methane and short-chain alkane metabolisms in uncultured archaea.</title>
        <authorList>
            <person name="Borrel G."/>
            <person name="Adam P.S."/>
            <person name="McKay L.J."/>
            <person name="Chen L.X."/>
            <person name="Sierra-Garcia I.N."/>
            <person name="Sieber C.M."/>
            <person name="Letourneur Q."/>
            <person name="Ghozlane A."/>
            <person name="Andersen G.L."/>
            <person name="Li W.J."/>
            <person name="Hallam S.J."/>
            <person name="Muyzer G."/>
            <person name="de Oliveira V.M."/>
            <person name="Inskeep W.P."/>
            <person name="Banfield J.F."/>
            <person name="Gribaldo S."/>
        </authorList>
    </citation>
    <scope>NUCLEOTIDE SEQUENCE [LARGE SCALE GENOMIC DNA]</scope>
    <source>
        <strain evidence="2">NM1b</strain>
    </source>
</reference>
<dbReference type="SUPFAM" id="SSF48557">
    <property type="entry name" value="L-aspartase-like"/>
    <property type="match status" value="1"/>
</dbReference>
<comment type="caution">
    <text evidence="2">The sequence shown here is derived from an EMBL/GenBank/DDBJ whole genome shotgun (WGS) entry which is preliminary data.</text>
</comment>
<dbReference type="Pfam" id="PF10397">
    <property type="entry name" value="ADSL_C"/>
    <property type="match status" value="1"/>
</dbReference>
<feature type="non-terminal residue" evidence="2">
    <location>
        <position position="1"/>
    </location>
</feature>
<dbReference type="GO" id="GO:0016829">
    <property type="term" value="F:lyase activity"/>
    <property type="evidence" value="ECO:0007669"/>
    <property type="project" value="UniProtKB-KW"/>
</dbReference>
<accession>A0A520KZ72</accession>
<dbReference type="EMBL" id="RXIL01000001">
    <property type="protein sequence ID" value="RZN73923.1"/>
    <property type="molecule type" value="Genomic_DNA"/>
</dbReference>
<protein>
    <submittedName>
        <fullName evidence="2">Adenylosuccinate lyase</fullName>
        <ecNumber evidence="2">4.3.2.2</ecNumber>
    </submittedName>
</protein>
<dbReference type="Proteomes" id="UP000320766">
    <property type="component" value="Unassembled WGS sequence"/>
</dbReference>
<name>A0A520KZ72_9EURY</name>
<dbReference type="EC" id="4.3.2.2" evidence="2"/>
<feature type="domain" description="Adenylosuccinate lyase C-terminal" evidence="1">
    <location>
        <begin position="1"/>
        <end position="67"/>
    </location>
</feature>
<evidence type="ECO:0000259" key="1">
    <source>
        <dbReference type="SMART" id="SM00998"/>
    </source>
</evidence>
<dbReference type="Gene3D" id="1.10.40.30">
    <property type="entry name" value="Fumarase/aspartase (C-terminal domain)"/>
    <property type="match status" value="1"/>
</dbReference>
<organism evidence="2 3">
    <name type="scientific">Candidatus Methanolliviera hydrocarbonicum</name>
    <dbReference type="NCBI Taxonomy" id="2491085"/>
    <lineage>
        <taxon>Archaea</taxon>
        <taxon>Methanobacteriati</taxon>
        <taxon>Methanobacteriota</taxon>
        <taxon>Candidatus Methanoliparia</taxon>
        <taxon>Candidatus Methanoliparales</taxon>
        <taxon>Candidatus Methanollivieraceae</taxon>
        <taxon>Candidatus Methanolliviera</taxon>
    </lineage>
</organism>
<dbReference type="AlphaFoldDB" id="A0A520KZ72"/>
<dbReference type="SMART" id="SM00998">
    <property type="entry name" value="ADSL_C"/>
    <property type="match status" value="1"/>
</dbReference>
<evidence type="ECO:0000313" key="3">
    <source>
        <dbReference type="Proteomes" id="UP000320766"/>
    </source>
</evidence>
<sequence>KRGIGRQKAHEILRIMAMEVYRTREKPKDALLRDDTVKKYFKEGEIDEILDPKNYIGMSKEIVENVLDRLNERYNIKGNKI</sequence>
<dbReference type="InterPro" id="IPR008948">
    <property type="entry name" value="L-Aspartase-like"/>
</dbReference>
<keyword evidence="2" id="KW-0456">Lyase</keyword>
<dbReference type="InterPro" id="IPR019468">
    <property type="entry name" value="AdenyloSucc_lyase_C"/>
</dbReference>
<evidence type="ECO:0000313" key="2">
    <source>
        <dbReference type="EMBL" id="RZN73923.1"/>
    </source>
</evidence>